<organism evidence="1 2">
    <name type="scientific">Sulfurimonas diazotrophicus</name>
    <dbReference type="NCBI Taxonomy" id="3131939"/>
    <lineage>
        <taxon>Bacteria</taxon>
        <taxon>Pseudomonadati</taxon>
        <taxon>Campylobacterota</taxon>
        <taxon>Epsilonproteobacteria</taxon>
        <taxon>Campylobacterales</taxon>
        <taxon>Sulfurimonadaceae</taxon>
        <taxon>Sulfurimonas</taxon>
    </lineage>
</organism>
<gene>
    <name evidence="1" type="ORF">WCY31_02070</name>
</gene>
<dbReference type="EMBL" id="CP147920">
    <property type="protein sequence ID" value="XAU15494.1"/>
    <property type="molecule type" value="Genomic_DNA"/>
</dbReference>
<evidence type="ECO:0008006" key="3">
    <source>
        <dbReference type="Google" id="ProtNLM"/>
    </source>
</evidence>
<accession>A0ABZ3HCZ5</accession>
<dbReference type="Proteomes" id="UP001447842">
    <property type="component" value="Chromosome"/>
</dbReference>
<dbReference type="RefSeq" id="WP_231020147.1">
    <property type="nucleotide sequence ID" value="NZ_CP147920.1"/>
</dbReference>
<keyword evidence="2" id="KW-1185">Reference proteome</keyword>
<sequence length="113" mass="13084">MKETIESINRQFDALIAKIDPLSAEMLRDRDYAVQLADCVTRSYVMLNDGMNSEHEVCCACALERDYLREAMERLELIGQTGEVDTETERFYFEFVASLWTIRRHIAAALSRL</sequence>
<protein>
    <recommendedName>
        <fullName evidence="3">DUF86 domain-containing protein</fullName>
    </recommendedName>
</protein>
<name>A0ABZ3HCZ5_9BACT</name>
<evidence type="ECO:0000313" key="2">
    <source>
        <dbReference type="Proteomes" id="UP001447842"/>
    </source>
</evidence>
<proteinExistence type="predicted"/>
<reference evidence="1 2" key="1">
    <citation type="submission" date="2024-03" db="EMBL/GenBank/DDBJ databases">
        <title>Sulfurimonas sp. HSL3-1.</title>
        <authorList>
            <person name="Wang S."/>
        </authorList>
    </citation>
    <scope>NUCLEOTIDE SEQUENCE [LARGE SCALE GENOMIC DNA]</scope>
    <source>
        <strain evidence="1 2">HSL3-1</strain>
    </source>
</reference>
<evidence type="ECO:0000313" key="1">
    <source>
        <dbReference type="EMBL" id="XAU15494.1"/>
    </source>
</evidence>